<comment type="similarity">
    <text evidence="1">Belongs to the HpcH/HpaI aldolase family.</text>
</comment>
<dbReference type="Gene3D" id="3.20.20.60">
    <property type="entry name" value="Phosphoenolpyruvate-binding domains"/>
    <property type="match status" value="1"/>
</dbReference>
<dbReference type="InterPro" id="IPR040442">
    <property type="entry name" value="Pyrv_kinase-like_dom_sf"/>
</dbReference>
<feature type="domain" description="HpcH/HpaI aldolase/citrate lyase" evidence="4">
    <location>
        <begin position="38"/>
        <end position="223"/>
    </location>
</feature>
<dbReference type="EMBL" id="JAWCUI010000044">
    <property type="protein sequence ID" value="KAL1892466.1"/>
    <property type="molecule type" value="Genomic_DNA"/>
</dbReference>
<dbReference type="InterPro" id="IPR005000">
    <property type="entry name" value="Aldolase/citrate-lyase_domain"/>
</dbReference>
<accession>A0ABR3YX41</accession>
<dbReference type="PANTHER" id="PTHR30502:SF0">
    <property type="entry name" value="PHOSPHOENOLPYRUVATE CARBOXYLASE FAMILY PROTEIN"/>
    <property type="match status" value="1"/>
</dbReference>
<dbReference type="SUPFAM" id="SSF51621">
    <property type="entry name" value="Phosphoenolpyruvate/pyruvate domain"/>
    <property type="match status" value="1"/>
</dbReference>
<comment type="caution">
    <text evidence="5">The sequence shown here is derived from an EMBL/GenBank/DDBJ whole genome shotgun (WGS) entry which is preliminary data.</text>
</comment>
<evidence type="ECO:0000256" key="3">
    <source>
        <dbReference type="ARBA" id="ARBA00023239"/>
    </source>
</evidence>
<keyword evidence="3" id="KW-0456">Lyase</keyword>
<name>A0ABR3YX41_9PEZI</name>
<gene>
    <name evidence="5" type="ORF">Sste5346_006976</name>
</gene>
<dbReference type="Pfam" id="PF03328">
    <property type="entry name" value="HpcH_HpaI"/>
    <property type="match status" value="1"/>
</dbReference>
<reference evidence="5 6" key="1">
    <citation type="journal article" date="2024" name="IMA Fungus">
        <title>IMA Genome - F19 : A genome assembly and annotation guide to empower mycologists, including annotated draft genome sequences of Ceratocystis pirilliformis, Diaporthe australafricana, Fusarium ophioides, Paecilomyces lecythidis, and Sporothrix stenoceras.</title>
        <authorList>
            <person name="Aylward J."/>
            <person name="Wilson A.M."/>
            <person name="Visagie C.M."/>
            <person name="Spraker J."/>
            <person name="Barnes I."/>
            <person name="Buitendag C."/>
            <person name="Ceriani C."/>
            <person name="Del Mar Angel L."/>
            <person name="du Plessis D."/>
            <person name="Fuchs T."/>
            <person name="Gasser K."/>
            <person name="Kramer D."/>
            <person name="Li W."/>
            <person name="Munsamy K."/>
            <person name="Piso A."/>
            <person name="Price J.L."/>
            <person name="Sonnekus B."/>
            <person name="Thomas C."/>
            <person name="van der Nest A."/>
            <person name="van Dijk A."/>
            <person name="van Heerden A."/>
            <person name="van Vuuren N."/>
            <person name="Yilmaz N."/>
            <person name="Duong T.A."/>
            <person name="van der Merwe N.A."/>
            <person name="Wingfield M.J."/>
            <person name="Wingfield B.D."/>
        </authorList>
    </citation>
    <scope>NUCLEOTIDE SEQUENCE [LARGE SCALE GENOMIC DNA]</scope>
    <source>
        <strain evidence="5 6">CMW 5346</strain>
    </source>
</reference>
<organism evidence="5 6">
    <name type="scientific">Sporothrix stenoceras</name>
    <dbReference type="NCBI Taxonomy" id="5173"/>
    <lineage>
        <taxon>Eukaryota</taxon>
        <taxon>Fungi</taxon>
        <taxon>Dikarya</taxon>
        <taxon>Ascomycota</taxon>
        <taxon>Pezizomycotina</taxon>
        <taxon>Sordariomycetes</taxon>
        <taxon>Sordariomycetidae</taxon>
        <taxon>Ophiostomatales</taxon>
        <taxon>Ophiostomataceae</taxon>
        <taxon>Sporothrix</taxon>
    </lineage>
</organism>
<sequence>MASNEDLAIARDAIFPNTFKNTLHAGKIATSVMARAVTNHTVGQIAANAGFHAVMVDMEHSVVGLETASGVFASALNAGLTPLVRVPAAGAEWISRSLDGGALGVIVPHVNTAAEARAIVKYAKFSPLGERSISGGMPIFHLKSVPNVASSLVANEATLVICMIETQEAVDNIDEILSVEGVDMLHVGTNDLADSLGITGELGNEKIFETYQRISDAAARASVNGRKVYVGMGGLQGRPEVIRRLVNEDKNKLVRWISTADFPLYSQALEDCATNMNNMLD</sequence>
<dbReference type="Proteomes" id="UP001583186">
    <property type="component" value="Unassembled WGS sequence"/>
</dbReference>
<keyword evidence="2" id="KW-0479">Metal-binding</keyword>
<evidence type="ECO:0000256" key="1">
    <source>
        <dbReference type="ARBA" id="ARBA00005568"/>
    </source>
</evidence>
<dbReference type="InterPro" id="IPR050251">
    <property type="entry name" value="HpcH-HpaI_aldolase"/>
</dbReference>
<dbReference type="InterPro" id="IPR015813">
    <property type="entry name" value="Pyrv/PenolPyrv_kinase-like_dom"/>
</dbReference>
<evidence type="ECO:0000256" key="2">
    <source>
        <dbReference type="ARBA" id="ARBA00022723"/>
    </source>
</evidence>
<evidence type="ECO:0000259" key="4">
    <source>
        <dbReference type="Pfam" id="PF03328"/>
    </source>
</evidence>
<evidence type="ECO:0000313" key="6">
    <source>
        <dbReference type="Proteomes" id="UP001583186"/>
    </source>
</evidence>
<dbReference type="PANTHER" id="PTHR30502">
    <property type="entry name" value="2-KETO-3-DEOXY-L-RHAMNONATE ALDOLASE"/>
    <property type="match status" value="1"/>
</dbReference>
<evidence type="ECO:0000313" key="5">
    <source>
        <dbReference type="EMBL" id="KAL1892466.1"/>
    </source>
</evidence>
<keyword evidence="6" id="KW-1185">Reference proteome</keyword>
<protein>
    <recommendedName>
        <fullName evidence="4">HpcH/HpaI aldolase/citrate lyase domain-containing protein</fullName>
    </recommendedName>
</protein>
<proteinExistence type="inferred from homology"/>